<dbReference type="STRING" id="235985.SAMN05414137_101133"/>
<reference evidence="4" key="1">
    <citation type="submission" date="2016-10" db="EMBL/GenBank/DDBJ databases">
        <authorList>
            <person name="Varghese N."/>
        </authorList>
    </citation>
    <scope>NUCLEOTIDE SEQUENCE [LARGE SCALE GENOMIC DNA]</scope>
    <source>
        <strain evidence="4">DSM 45096 / BCRC 16803 / CGMCC 4.1857 / CIP 109030 / JCM 12277 / KCTC 19219 / NBRC 100920 / 33214</strain>
    </source>
</reference>
<evidence type="ECO:0000256" key="2">
    <source>
        <dbReference type="ARBA" id="ARBA00049106"/>
    </source>
</evidence>
<sequence>MKLLETAMQKVSATPTFARIAPSVVPRLDKAVHRLSGGKFMLSQWMLPSLFLTTTGRRSGEPRTTPLACLPQGDGFLVVGSNFGRTSHPSWTGNLLADSDAVVEHRGRTVPVRARMLADDERADAWAALLRMWPPYAQYQARVEREIRVFRLEPR</sequence>
<dbReference type="GO" id="GO:0070967">
    <property type="term" value="F:coenzyme F420 binding"/>
    <property type="evidence" value="ECO:0007669"/>
    <property type="project" value="TreeGrafter"/>
</dbReference>
<dbReference type="PANTHER" id="PTHR39428:SF1">
    <property type="entry name" value="F420H(2)-DEPENDENT QUINONE REDUCTASE RV1261C"/>
    <property type="match status" value="1"/>
</dbReference>
<dbReference type="Pfam" id="PF04075">
    <property type="entry name" value="F420H2_quin_red"/>
    <property type="match status" value="1"/>
</dbReference>
<accession>A0A1H7F7X6</accession>
<protein>
    <submittedName>
        <fullName evidence="3">Deazaflavin-dependent oxidoreductase, nitroreductase family</fullName>
    </submittedName>
</protein>
<dbReference type="Proteomes" id="UP000183015">
    <property type="component" value="Unassembled WGS sequence"/>
</dbReference>
<proteinExistence type="inferred from homology"/>
<dbReference type="InterPro" id="IPR012349">
    <property type="entry name" value="Split_barrel_FMN-bd"/>
</dbReference>
<dbReference type="GO" id="GO:0016491">
    <property type="term" value="F:oxidoreductase activity"/>
    <property type="evidence" value="ECO:0007669"/>
    <property type="project" value="InterPro"/>
</dbReference>
<evidence type="ECO:0000313" key="4">
    <source>
        <dbReference type="Proteomes" id="UP000183015"/>
    </source>
</evidence>
<comment type="catalytic activity">
    <reaction evidence="2">
        <text>oxidized coenzyme F420-(gamma-L-Glu)(n) + a quinol + H(+) = reduced coenzyme F420-(gamma-L-Glu)(n) + a quinone</text>
        <dbReference type="Rhea" id="RHEA:39663"/>
        <dbReference type="Rhea" id="RHEA-COMP:12939"/>
        <dbReference type="Rhea" id="RHEA-COMP:14378"/>
        <dbReference type="ChEBI" id="CHEBI:15378"/>
        <dbReference type="ChEBI" id="CHEBI:24646"/>
        <dbReference type="ChEBI" id="CHEBI:132124"/>
        <dbReference type="ChEBI" id="CHEBI:133980"/>
        <dbReference type="ChEBI" id="CHEBI:139511"/>
    </reaction>
</comment>
<dbReference type="NCBIfam" id="TIGR00026">
    <property type="entry name" value="hi_GC_TIGR00026"/>
    <property type="match status" value="1"/>
</dbReference>
<organism evidence="3 4">
    <name type="scientific">Streptacidiphilus jiangxiensis</name>
    <dbReference type="NCBI Taxonomy" id="235985"/>
    <lineage>
        <taxon>Bacteria</taxon>
        <taxon>Bacillati</taxon>
        <taxon>Actinomycetota</taxon>
        <taxon>Actinomycetes</taxon>
        <taxon>Kitasatosporales</taxon>
        <taxon>Streptomycetaceae</taxon>
        <taxon>Streptacidiphilus</taxon>
    </lineage>
</organism>
<comment type="similarity">
    <text evidence="1">Belongs to the F420H(2)-dependent quinone reductase family.</text>
</comment>
<keyword evidence="4" id="KW-1185">Reference proteome</keyword>
<dbReference type="SUPFAM" id="SSF50475">
    <property type="entry name" value="FMN-binding split barrel"/>
    <property type="match status" value="1"/>
</dbReference>
<dbReference type="GO" id="GO:0005886">
    <property type="term" value="C:plasma membrane"/>
    <property type="evidence" value="ECO:0007669"/>
    <property type="project" value="TreeGrafter"/>
</dbReference>
<evidence type="ECO:0000256" key="1">
    <source>
        <dbReference type="ARBA" id="ARBA00008710"/>
    </source>
</evidence>
<dbReference type="PANTHER" id="PTHR39428">
    <property type="entry name" value="F420H(2)-DEPENDENT QUINONE REDUCTASE RV1261C"/>
    <property type="match status" value="1"/>
</dbReference>
<evidence type="ECO:0000313" key="3">
    <source>
        <dbReference type="EMBL" id="SEK22098.1"/>
    </source>
</evidence>
<dbReference type="AlphaFoldDB" id="A0A1H7F7X6"/>
<gene>
    <name evidence="3" type="ORF">SAMN05414137_101133</name>
</gene>
<dbReference type="OrthoDB" id="8225825at2"/>
<dbReference type="EMBL" id="FOAZ01000001">
    <property type="protein sequence ID" value="SEK22098.1"/>
    <property type="molecule type" value="Genomic_DNA"/>
</dbReference>
<dbReference type="RefSeq" id="WP_042442040.1">
    <property type="nucleotide sequence ID" value="NZ_BBPN01000002.1"/>
</dbReference>
<dbReference type="eggNOG" id="COG0748">
    <property type="taxonomic scope" value="Bacteria"/>
</dbReference>
<name>A0A1H7F7X6_STRJI</name>
<dbReference type="InterPro" id="IPR004378">
    <property type="entry name" value="F420H2_quin_Rdtase"/>
</dbReference>
<dbReference type="Gene3D" id="2.30.110.10">
    <property type="entry name" value="Electron Transport, Fmn-binding Protein, Chain A"/>
    <property type="match status" value="1"/>
</dbReference>